<dbReference type="WBParaSite" id="HCON_00172860-00001">
    <property type="protein sequence ID" value="HCON_00172860-00001"/>
    <property type="gene ID" value="HCON_00172860"/>
</dbReference>
<dbReference type="Proteomes" id="UP000025227">
    <property type="component" value="Unplaced"/>
</dbReference>
<organism evidence="1 2">
    <name type="scientific">Haemonchus contortus</name>
    <name type="common">Barber pole worm</name>
    <dbReference type="NCBI Taxonomy" id="6289"/>
    <lineage>
        <taxon>Eukaryota</taxon>
        <taxon>Metazoa</taxon>
        <taxon>Ecdysozoa</taxon>
        <taxon>Nematoda</taxon>
        <taxon>Chromadorea</taxon>
        <taxon>Rhabditida</taxon>
        <taxon>Rhabditina</taxon>
        <taxon>Rhabditomorpha</taxon>
        <taxon>Strongyloidea</taxon>
        <taxon>Trichostrongylidae</taxon>
        <taxon>Haemonchus</taxon>
    </lineage>
</organism>
<sequence>MHLSQTSSTNGAEMKAQIWEETSRAGDKAVHRLPTFLHYVLVKLRARNNERTWQKMFPLRKQNLTFCF</sequence>
<accession>A0A7I4Z217</accession>
<protein>
    <submittedName>
        <fullName evidence="2">Uncharacterized protein</fullName>
    </submittedName>
</protein>
<keyword evidence="1" id="KW-1185">Reference proteome</keyword>
<reference evidence="2" key="1">
    <citation type="submission" date="2020-12" db="UniProtKB">
        <authorList>
            <consortium name="WormBaseParasite"/>
        </authorList>
    </citation>
    <scope>IDENTIFICATION</scope>
    <source>
        <strain evidence="2">MHco3</strain>
    </source>
</reference>
<proteinExistence type="predicted"/>
<evidence type="ECO:0000313" key="1">
    <source>
        <dbReference type="Proteomes" id="UP000025227"/>
    </source>
</evidence>
<dbReference type="AlphaFoldDB" id="A0A7I4Z217"/>
<evidence type="ECO:0000313" key="2">
    <source>
        <dbReference type="WBParaSite" id="HCON_00172860-00001"/>
    </source>
</evidence>
<name>A0A7I4Z217_HAECO</name>